<sequence length="233" mass="27400">MNRYVYMGIRNWYRIPLWAIDIARRNKWHEKFSFFSQYQMIRKMVLAIIRKGRVTVHVYGKENLPAQSGYILYSNHQGFFDGMALLYALEEPFHFLVMNEMENFSFVRYVMRLLAPVYMDRSSMKDSFRAIQRCAELAKNGENVLIFPEGTLEKQENELLLYKPGAFKAAYMAKVPVVPVVLKNSFCPFERKGFGMCEVEVHIQKPLNYEQYNKKKTTELAEEVMKAAEAVLK</sequence>
<proteinExistence type="predicted"/>
<evidence type="ECO:0000259" key="3">
    <source>
        <dbReference type="SMART" id="SM00563"/>
    </source>
</evidence>
<evidence type="ECO:0000313" key="4">
    <source>
        <dbReference type="EMBL" id="MST75372.1"/>
    </source>
</evidence>
<dbReference type="PANTHER" id="PTHR10434:SF11">
    <property type="entry name" value="1-ACYL-SN-GLYCEROL-3-PHOSPHATE ACYLTRANSFERASE"/>
    <property type="match status" value="1"/>
</dbReference>
<dbReference type="EMBL" id="VUNI01000017">
    <property type="protein sequence ID" value="MST75372.1"/>
    <property type="molecule type" value="Genomic_DNA"/>
</dbReference>
<dbReference type="SUPFAM" id="SSF69593">
    <property type="entry name" value="Glycerol-3-phosphate (1)-acyltransferase"/>
    <property type="match status" value="1"/>
</dbReference>
<dbReference type="SMART" id="SM00563">
    <property type="entry name" value="PlsC"/>
    <property type="match status" value="1"/>
</dbReference>
<dbReference type="AlphaFoldDB" id="A0A6L5YTV1"/>
<comment type="caution">
    <text evidence="4">The sequence shown here is derived from an EMBL/GenBank/DDBJ whole genome shotgun (WGS) entry which is preliminary data.</text>
</comment>
<evidence type="ECO:0000313" key="5">
    <source>
        <dbReference type="Proteomes" id="UP000474024"/>
    </source>
</evidence>
<keyword evidence="1 4" id="KW-0808">Transferase</keyword>
<dbReference type="CDD" id="cd07989">
    <property type="entry name" value="LPLAT_AGPAT-like"/>
    <property type="match status" value="1"/>
</dbReference>
<organism evidence="4 5">
    <name type="scientific">Roseburia porci</name>
    <dbReference type="NCBI Taxonomy" id="2605790"/>
    <lineage>
        <taxon>Bacteria</taxon>
        <taxon>Bacillati</taxon>
        <taxon>Bacillota</taxon>
        <taxon>Clostridia</taxon>
        <taxon>Lachnospirales</taxon>
        <taxon>Lachnospiraceae</taxon>
        <taxon>Roseburia</taxon>
    </lineage>
</organism>
<dbReference type="Proteomes" id="UP000474024">
    <property type="component" value="Unassembled WGS sequence"/>
</dbReference>
<dbReference type="Pfam" id="PF01553">
    <property type="entry name" value="Acyltransferase"/>
    <property type="match status" value="1"/>
</dbReference>
<dbReference type="RefSeq" id="WP_154430337.1">
    <property type="nucleotide sequence ID" value="NZ_VUNI01000017.1"/>
</dbReference>
<accession>A0A6L5YTV1</accession>
<dbReference type="InterPro" id="IPR002123">
    <property type="entry name" value="Plipid/glycerol_acylTrfase"/>
</dbReference>
<keyword evidence="2 4" id="KW-0012">Acyltransferase</keyword>
<keyword evidence="5" id="KW-1185">Reference proteome</keyword>
<dbReference type="GO" id="GO:0003841">
    <property type="term" value="F:1-acylglycerol-3-phosphate O-acyltransferase activity"/>
    <property type="evidence" value="ECO:0007669"/>
    <property type="project" value="TreeGrafter"/>
</dbReference>
<evidence type="ECO:0000256" key="2">
    <source>
        <dbReference type="ARBA" id="ARBA00023315"/>
    </source>
</evidence>
<name>A0A6L5YTV1_9FIRM</name>
<dbReference type="PANTHER" id="PTHR10434">
    <property type="entry name" value="1-ACYL-SN-GLYCEROL-3-PHOSPHATE ACYLTRANSFERASE"/>
    <property type="match status" value="1"/>
</dbReference>
<reference evidence="4 5" key="1">
    <citation type="submission" date="2019-08" db="EMBL/GenBank/DDBJ databases">
        <title>In-depth cultivation of the pig gut microbiome towards novel bacterial diversity and tailored functional studies.</title>
        <authorList>
            <person name="Wylensek D."/>
            <person name="Hitch T.C.A."/>
            <person name="Clavel T."/>
        </authorList>
    </citation>
    <scope>NUCLEOTIDE SEQUENCE [LARGE SCALE GENOMIC DNA]</scope>
    <source>
        <strain evidence="4 5">MUC/MUC-530-WT-4D</strain>
    </source>
</reference>
<protein>
    <submittedName>
        <fullName evidence="4">1-acyl-sn-glycerol-3-phosphate acyltransferase</fullName>
    </submittedName>
</protein>
<gene>
    <name evidence="4" type="ORF">FYJ75_10130</name>
</gene>
<evidence type="ECO:0000256" key="1">
    <source>
        <dbReference type="ARBA" id="ARBA00022679"/>
    </source>
</evidence>
<dbReference type="GO" id="GO:0006654">
    <property type="term" value="P:phosphatidic acid biosynthetic process"/>
    <property type="evidence" value="ECO:0007669"/>
    <property type="project" value="TreeGrafter"/>
</dbReference>
<feature type="domain" description="Phospholipid/glycerol acyltransferase" evidence="3">
    <location>
        <begin position="70"/>
        <end position="185"/>
    </location>
</feature>